<dbReference type="Proteomes" id="UP001185069">
    <property type="component" value="Unassembled WGS sequence"/>
</dbReference>
<dbReference type="Pfam" id="PF10400">
    <property type="entry name" value="Vir_act_alpha_C"/>
    <property type="match status" value="1"/>
</dbReference>
<dbReference type="InterPro" id="IPR036388">
    <property type="entry name" value="WH-like_DNA-bd_sf"/>
</dbReference>
<comment type="caution">
    <text evidence="3">The sequence shown here is derived from an EMBL/GenBank/DDBJ whole genome shotgun (WGS) entry which is preliminary data.</text>
</comment>
<dbReference type="InterPro" id="IPR018309">
    <property type="entry name" value="Tscrpt_reg_PadR_C"/>
</dbReference>
<gene>
    <name evidence="3" type="ORF">JOE69_001940</name>
</gene>
<evidence type="ECO:0000259" key="2">
    <source>
        <dbReference type="Pfam" id="PF10400"/>
    </source>
</evidence>
<evidence type="ECO:0000259" key="1">
    <source>
        <dbReference type="Pfam" id="PF03551"/>
    </source>
</evidence>
<evidence type="ECO:0000313" key="4">
    <source>
        <dbReference type="Proteomes" id="UP001185069"/>
    </source>
</evidence>
<name>A0ABU1JE80_9MICC</name>
<dbReference type="PANTHER" id="PTHR43252">
    <property type="entry name" value="TRANSCRIPTIONAL REGULATOR YQJI"/>
    <property type="match status" value="1"/>
</dbReference>
<sequence length="203" mass="21952">MSEPSTESQPGNEPPALTPTAWAILGYLSLKSQSGYEILRAARESIAEFWGVSPGQLYPQLQNLAELGFIQAQGAAEGPRAKQQWSLTEAGQQALQQWFTAPSEPLKIRDEALAKLFFAAKGGPAGRDSGLLARLQAERRRIQAQLDRTLAAALPDGPLPDPQEAAKLGAPELAVRYGAHAARTARHWAKDLLGKDPRNRAEP</sequence>
<dbReference type="PANTHER" id="PTHR43252:SF2">
    <property type="entry name" value="TRANSCRIPTION REGULATOR, PADR-LIKE FAMILY"/>
    <property type="match status" value="1"/>
</dbReference>
<dbReference type="RefSeq" id="WP_309798233.1">
    <property type="nucleotide sequence ID" value="NZ_BAAAHY010000005.1"/>
</dbReference>
<dbReference type="EMBL" id="JAVDQF010000001">
    <property type="protein sequence ID" value="MDR6269702.1"/>
    <property type="molecule type" value="Genomic_DNA"/>
</dbReference>
<dbReference type="Pfam" id="PF03551">
    <property type="entry name" value="PadR"/>
    <property type="match status" value="1"/>
</dbReference>
<reference evidence="3 4" key="1">
    <citation type="submission" date="2023-07" db="EMBL/GenBank/DDBJ databases">
        <title>Sequencing the genomes of 1000 actinobacteria strains.</title>
        <authorList>
            <person name="Klenk H.-P."/>
        </authorList>
    </citation>
    <scope>NUCLEOTIDE SEQUENCE [LARGE SCALE GENOMIC DNA]</scope>
    <source>
        <strain evidence="3 4">DSM 14555</strain>
    </source>
</reference>
<accession>A0ABU1JE80</accession>
<protein>
    <submittedName>
        <fullName evidence="3">DNA-binding PadR family transcriptional regulator</fullName>
    </submittedName>
</protein>
<dbReference type="GO" id="GO:0003677">
    <property type="term" value="F:DNA binding"/>
    <property type="evidence" value="ECO:0007669"/>
    <property type="project" value="UniProtKB-KW"/>
</dbReference>
<dbReference type="SUPFAM" id="SSF46785">
    <property type="entry name" value="Winged helix' DNA-binding domain"/>
    <property type="match status" value="1"/>
</dbReference>
<evidence type="ECO:0000313" key="3">
    <source>
        <dbReference type="EMBL" id="MDR6269702.1"/>
    </source>
</evidence>
<feature type="domain" description="Transcription regulator PadR C-terminal" evidence="2">
    <location>
        <begin position="108"/>
        <end position="193"/>
    </location>
</feature>
<feature type="domain" description="Transcription regulator PadR N-terminal" evidence="1">
    <location>
        <begin position="24"/>
        <end position="97"/>
    </location>
</feature>
<keyword evidence="3" id="KW-0238">DNA-binding</keyword>
<dbReference type="InterPro" id="IPR036390">
    <property type="entry name" value="WH_DNA-bd_sf"/>
</dbReference>
<dbReference type="InterPro" id="IPR005149">
    <property type="entry name" value="Tscrpt_reg_PadR_N"/>
</dbReference>
<proteinExistence type="predicted"/>
<organism evidence="3 4">
    <name type="scientific">Arthrobacter russicus</name>
    <dbReference type="NCBI Taxonomy" id="172040"/>
    <lineage>
        <taxon>Bacteria</taxon>
        <taxon>Bacillati</taxon>
        <taxon>Actinomycetota</taxon>
        <taxon>Actinomycetes</taxon>
        <taxon>Micrococcales</taxon>
        <taxon>Micrococcaceae</taxon>
        <taxon>Arthrobacter</taxon>
    </lineage>
</organism>
<dbReference type="Gene3D" id="1.10.10.10">
    <property type="entry name" value="Winged helix-like DNA-binding domain superfamily/Winged helix DNA-binding domain"/>
    <property type="match status" value="1"/>
</dbReference>
<keyword evidence="4" id="KW-1185">Reference proteome</keyword>